<protein>
    <submittedName>
        <fullName evidence="1">Uncharacterized protein</fullName>
    </submittedName>
</protein>
<evidence type="ECO:0000313" key="2">
    <source>
        <dbReference type="Proteomes" id="UP001374584"/>
    </source>
</evidence>
<dbReference type="Proteomes" id="UP001374584">
    <property type="component" value="Unassembled WGS sequence"/>
</dbReference>
<sequence>MALALRSSTITKVDLSDSSLRDSRLYSLRGLAPVLMPELSLPVIEWGTPSHLPQHIHRIRRLHYPRKGISNSLCSVYLFEVW</sequence>
<organism evidence="1 2">
    <name type="scientific">Phaseolus coccineus</name>
    <name type="common">Scarlet runner bean</name>
    <name type="synonym">Phaseolus multiflorus</name>
    <dbReference type="NCBI Taxonomy" id="3886"/>
    <lineage>
        <taxon>Eukaryota</taxon>
        <taxon>Viridiplantae</taxon>
        <taxon>Streptophyta</taxon>
        <taxon>Embryophyta</taxon>
        <taxon>Tracheophyta</taxon>
        <taxon>Spermatophyta</taxon>
        <taxon>Magnoliopsida</taxon>
        <taxon>eudicotyledons</taxon>
        <taxon>Gunneridae</taxon>
        <taxon>Pentapetalae</taxon>
        <taxon>rosids</taxon>
        <taxon>fabids</taxon>
        <taxon>Fabales</taxon>
        <taxon>Fabaceae</taxon>
        <taxon>Papilionoideae</taxon>
        <taxon>50 kb inversion clade</taxon>
        <taxon>NPAAA clade</taxon>
        <taxon>indigoferoid/millettioid clade</taxon>
        <taxon>Phaseoleae</taxon>
        <taxon>Phaseolus</taxon>
    </lineage>
</organism>
<name>A0AAN9NI89_PHACN</name>
<comment type="caution">
    <text evidence="1">The sequence shown here is derived from an EMBL/GenBank/DDBJ whole genome shotgun (WGS) entry which is preliminary data.</text>
</comment>
<reference evidence="1 2" key="1">
    <citation type="submission" date="2024-01" db="EMBL/GenBank/DDBJ databases">
        <title>The genomes of 5 underutilized Papilionoideae crops provide insights into root nodulation and disease resistanc.</title>
        <authorList>
            <person name="Jiang F."/>
        </authorList>
    </citation>
    <scope>NUCLEOTIDE SEQUENCE [LARGE SCALE GENOMIC DNA]</scope>
    <source>
        <strain evidence="1">JINMINGXINNONG_FW02</strain>
        <tissue evidence="1">Leaves</tissue>
    </source>
</reference>
<dbReference type="AlphaFoldDB" id="A0AAN9NI89"/>
<proteinExistence type="predicted"/>
<evidence type="ECO:0000313" key="1">
    <source>
        <dbReference type="EMBL" id="KAK7373317.1"/>
    </source>
</evidence>
<keyword evidence="2" id="KW-1185">Reference proteome</keyword>
<dbReference type="EMBL" id="JAYMYR010000003">
    <property type="protein sequence ID" value="KAK7373317.1"/>
    <property type="molecule type" value="Genomic_DNA"/>
</dbReference>
<gene>
    <name evidence="1" type="ORF">VNO80_06719</name>
</gene>
<accession>A0AAN9NI89</accession>